<evidence type="ECO:0000313" key="3">
    <source>
        <dbReference type="Proteomes" id="UP000887458"/>
    </source>
</evidence>
<keyword evidence="1" id="KW-0812">Transmembrane</keyword>
<name>A0ABQ8J285_DERPT</name>
<protein>
    <submittedName>
        <fullName evidence="2">Uncharacterized protein</fullName>
    </submittedName>
</protein>
<feature type="transmembrane region" description="Helical" evidence="1">
    <location>
        <begin position="47"/>
        <end position="72"/>
    </location>
</feature>
<proteinExistence type="predicted"/>
<evidence type="ECO:0000256" key="1">
    <source>
        <dbReference type="SAM" id="Phobius"/>
    </source>
</evidence>
<sequence length="77" mass="9356">MPESDHPISILQTQTRRVTKRRHQRLHTRNYQHPFNLYDRDFNPKRLICNSCCLIGIFILVFILFLFIYFALKNAVY</sequence>
<accession>A0ABQ8J285</accession>
<reference evidence="2 3" key="2">
    <citation type="journal article" date="2022" name="Mol. Biol. Evol.">
        <title>Comparative Genomics Reveals Insights into the Divergent Evolution of Astigmatic Mites and Household Pest Adaptations.</title>
        <authorList>
            <person name="Xiong Q."/>
            <person name="Wan A.T."/>
            <person name="Liu X."/>
            <person name="Fung C.S."/>
            <person name="Xiao X."/>
            <person name="Malainual N."/>
            <person name="Hou J."/>
            <person name="Wang L."/>
            <person name="Wang M."/>
            <person name="Yang K.Y."/>
            <person name="Cui Y."/>
            <person name="Leung E.L."/>
            <person name="Nong W."/>
            <person name="Shin S.K."/>
            <person name="Au S.W."/>
            <person name="Jeong K.Y."/>
            <person name="Chew F.T."/>
            <person name="Hui J.H."/>
            <person name="Leung T.F."/>
            <person name="Tungtrongchitr A."/>
            <person name="Zhong N."/>
            <person name="Liu Z."/>
            <person name="Tsui S.K."/>
        </authorList>
    </citation>
    <scope>NUCLEOTIDE SEQUENCE [LARGE SCALE GENOMIC DNA]</scope>
    <source>
        <strain evidence="2">Derp</strain>
    </source>
</reference>
<evidence type="ECO:0000313" key="2">
    <source>
        <dbReference type="EMBL" id="KAH9416674.1"/>
    </source>
</evidence>
<reference evidence="2 3" key="1">
    <citation type="journal article" date="2018" name="J. Allergy Clin. Immunol.">
        <title>High-quality assembly of Dermatophagoides pteronyssinus genome and transcriptome reveals a wide range of novel allergens.</title>
        <authorList>
            <person name="Liu X.Y."/>
            <person name="Yang K.Y."/>
            <person name="Wang M.Q."/>
            <person name="Kwok J.S."/>
            <person name="Zeng X."/>
            <person name="Yang Z."/>
            <person name="Xiao X.J."/>
            <person name="Lau C.P."/>
            <person name="Li Y."/>
            <person name="Huang Z.M."/>
            <person name="Ba J.G."/>
            <person name="Yim A.K."/>
            <person name="Ouyang C.Y."/>
            <person name="Ngai S.M."/>
            <person name="Chan T.F."/>
            <person name="Leung E.L."/>
            <person name="Liu L."/>
            <person name="Liu Z.G."/>
            <person name="Tsui S.K."/>
        </authorList>
    </citation>
    <scope>NUCLEOTIDE SEQUENCE [LARGE SCALE GENOMIC DNA]</scope>
    <source>
        <strain evidence="2">Derp</strain>
    </source>
</reference>
<keyword evidence="1" id="KW-1133">Transmembrane helix</keyword>
<organism evidence="2 3">
    <name type="scientific">Dermatophagoides pteronyssinus</name>
    <name type="common">European house dust mite</name>
    <dbReference type="NCBI Taxonomy" id="6956"/>
    <lineage>
        <taxon>Eukaryota</taxon>
        <taxon>Metazoa</taxon>
        <taxon>Ecdysozoa</taxon>
        <taxon>Arthropoda</taxon>
        <taxon>Chelicerata</taxon>
        <taxon>Arachnida</taxon>
        <taxon>Acari</taxon>
        <taxon>Acariformes</taxon>
        <taxon>Sarcoptiformes</taxon>
        <taxon>Astigmata</taxon>
        <taxon>Psoroptidia</taxon>
        <taxon>Analgoidea</taxon>
        <taxon>Pyroglyphidae</taxon>
        <taxon>Dermatophagoidinae</taxon>
        <taxon>Dermatophagoides</taxon>
    </lineage>
</organism>
<comment type="caution">
    <text evidence="2">The sequence shown here is derived from an EMBL/GenBank/DDBJ whole genome shotgun (WGS) entry which is preliminary data.</text>
</comment>
<dbReference type="EMBL" id="NJHN03000088">
    <property type="protein sequence ID" value="KAH9416674.1"/>
    <property type="molecule type" value="Genomic_DNA"/>
</dbReference>
<dbReference type="Proteomes" id="UP000887458">
    <property type="component" value="Unassembled WGS sequence"/>
</dbReference>
<keyword evidence="1" id="KW-0472">Membrane</keyword>
<gene>
    <name evidence="2" type="ORF">DERP_012142</name>
</gene>
<keyword evidence="3" id="KW-1185">Reference proteome</keyword>